<proteinExistence type="predicted"/>
<name>A0A2C9VZV6_MANES</name>
<accession>A0A2C9VZV6</accession>
<dbReference type="AlphaFoldDB" id="A0A2C9VZV6"/>
<evidence type="ECO:0000313" key="1">
    <source>
        <dbReference type="EMBL" id="OAY51462.1"/>
    </source>
</evidence>
<gene>
    <name evidence="1" type="ORF">MANES_04G008700</name>
</gene>
<sequence length="136" mass="15611">MWLPPMCNLSRTLERLPMDSGIIPCRRLPPKARNLRRVVFVKEVMNPRPLSPELTILLKPMLYISRNRRFPRPADTVPSKRLHAILMIRICVRLCKDPGIVLVNLLKLILKPRSLGSLYPTSAGIFPCSWFADKAK</sequence>
<organism evidence="1">
    <name type="scientific">Manihot esculenta</name>
    <name type="common">Cassava</name>
    <name type="synonym">Jatropha manihot</name>
    <dbReference type="NCBI Taxonomy" id="3983"/>
    <lineage>
        <taxon>Eukaryota</taxon>
        <taxon>Viridiplantae</taxon>
        <taxon>Streptophyta</taxon>
        <taxon>Embryophyta</taxon>
        <taxon>Tracheophyta</taxon>
        <taxon>Spermatophyta</taxon>
        <taxon>Magnoliopsida</taxon>
        <taxon>eudicotyledons</taxon>
        <taxon>Gunneridae</taxon>
        <taxon>Pentapetalae</taxon>
        <taxon>rosids</taxon>
        <taxon>fabids</taxon>
        <taxon>Malpighiales</taxon>
        <taxon>Euphorbiaceae</taxon>
        <taxon>Crotonoideae</taxon>
        <taxon>Manihoteae</taxon>
        <taxon>Manihot</taxon>
    </lineage>
</organism>
<protein>
    <submittedName>
        <fullName evidence="1">Uncharacterized protein</fullName>
    </submittedName>
</protein>
<dbReference type="EMBL" id="CM004390">
    <property type="protein sequence ID" value="OAY51462.1"/>
    <property type="molecule type" value="Genomic_DNA"/>
</dbReference>
<reference evidence="1" key="1">
    <citation type="submission" date="2016-02" db="EMBL/GenBank/DDBJ databases">
        <title>WGS assembly of Manihot esculenta.</title>
        <authorList>
            <person name="Bredeson J.V."/>
            <person name="Prochnik S.E."/>
            <person name="Lyons J.B."/>
            <person name="Schmutz J."/>
            <person name="Grimwood J."/>
            <person name="Vrebalov J."/>
            <person name="Bart R.S."/>
            <person name="Amuge T."/>
            <person name="Ferguson M.E."/>
            <person name="Green R."/>
            <person name="Putnam N."/>
            <person name="Stites J."/>
            <person name="Rounsley S."/>
            <person name="Rokhsar D.S."/>
        </authorList>
    </citation>
    <scope>NUCLEOTIDE SEQUENCE [LARGE SCALE GENOMIC DNA]</scope>
    <source>
        <tissue evidence="1">Leaf</tissue>
    </source>
</reference>